<protein>
    <submittedName>
        <fullName evidence="3">Uncharacterized protein</fullName>
    </submittedName>
</protein>
<evidence type="ECO:0000256" key="2">
    <source>
        <dbReference type="SAM" id="Phobius"/>
    </source>
</evidence>
<feature type="compositionally biased region" description="Pro residues" evidence="1">
    <location>
        <begin position="15"/>
        <end position="27"/>
    </location>
</feature>
<evidence type="ECO:0000313" key="4">
    <source>
        <dbReference type="Proteomes" id="UP000034213"/>
    </source>
</evidence>
<dbReference type="EMBL" id="LCEW01000012">
    <property type="protein sequence ID" value="KKS80246.1"/>
    <property type="molecule type" value="Genomic_DNA"/>
</dbReference>
<name>A0A0G1EB22_9BACT</name>
<gene>
    <name evidence="3" type="ORF">UV54_C0012G0007</name>
</gene>
<feature type="region of interest" description="Disordered" evidence="1">
    <location>
        <begin position="1"/>
        <end position="27"/>
    </location>
</feature>
<comment type="caution">
    <text evidence="3">The sequence shown here is derived from an EMBL/GenBank/DDBJ whole genome shotgun (WGS) entry which is preliminary data.</text>
</comment>
<reference evidence="3 4" key="1">
    <citation type="journal article" date="2015" name="Nature">
        <title>rRNA introns, odd ribosomes, and small enigmatic genomes across a large radiation of phyla.</title>
        <authorList>
            <person name="Brown C.T."/>
            <person name="Hug L.A."/>
            <person name="Thomas B.C."/>
            <person name="Sharon I."/>
            <person name="Castelle C.J."/>
            <person name="Singh A."/>
            <person name="Wilkins M.J."/>
            <person name="Williams K.H."/>
            <person name="Banfield J.F."/>
        </authorList>
    </citation>
    <scope>NUCLEOTIDE SEQUENCE [LARGE SCALE GENOMIC DNA]</scope>
</reference>
<evidence type="ECO:0000256" key="1">
    <source>
        <dbReference type="SAM" id="MobiDB-lite"/>
    </source>
</evidence>
<proteinExistence type="predicted"/>
<accession>A0A0G1EB22</accession>
<dbReference type="STRING" id="1618369.UV54_C0012G0007"/>
<organism evidence="3 4">
    <name type="scientific">Candidatus Beckwithbacteria bacterium GW2011_GWA2_43_10</name>
    <dbReference type="NCBI Taxonomy" id="1618369"/>
    <lineage>
        <taxon>Bacteria</taxon>
        <taxon>Candidatus Beckwithiibacteriota</taxon>
    </lineage>
</organism>
<dbReference type="AlphaFoldDB" id="A0A0G1EB22"/>
<keyword evidence="2" id="KW-1133">Transmembrane helix</keyword>
<feature type="transmembrane region" description="Helical" evidence="2">
    <location>
        <begin position="35"/>
        <end position="55"/>
    </location>
</feature>
<keyword evidence="2" id="KW-0472">Membrane</keyword>
<keyword evidence="2" id="KW-0812">Transmembrane</keyword>
<dbReference type="Proteomes" id="UP000034213">
    <property type="component" value="Unassembled WGS sequence"/>
</dbReference>
<sequence>MNNPPIQPPIISASTPPPPPPVPPLVSQPPKKKSFTWLIIPLLIFIFTFGGYFVFQINKFQHQLNQPSPTSSPVAALPSPSPSLTADWPTYHNQVQNYSFQYPSDWQINELNAAVDINNKLTLAKDNHIITIYANIQGIRGTAKQVPSTPITVAGLNLFKRNIGDNLYTNTGSLEISASDSNPTFQYQNKTYEINFTYPLAEKGSEAYLANLTTFDLFLSTFKFTPNPAD</sequence>
<evidence type="ECO:0000313" key="3">
    <source>
        <dbReference type="EMBL" id="KKS80246.1"/>
    </source>
</evidence>